<reference evidence="1 2" key="1">
    <citation type="journal article" date="2015" name="Genome Biol. Evol.">
        <title>Phylogenomic analyses indicate that early fungi evolved digesting cell walls of algal ancestors of land plants.</title>
        <authorList>
            <person name="Chang Y."/>
            <person name="Wang S."/>
            <person name="Sekimoto S."/>
            <person name="Aerts A.L."/>
            <person name="Choi C."/>
            <person name="Clum A."/>
            <person name="LaButti K.M."/>
            <person name="Lindquist E.A."/>
            <person name="Yee Ngan C."/>
            <person name="Ohm R.A."/>
            <person name="Salamov A.A."/>
            <person name="Grigoriev I.V."/>
            <person name="Spatafora J.W."/>
            <person name="Berbee M.L."/>
        </authorList>
    </citation>
    <scope>NUCLEOTIDE SEQUENCE [LARGE SCALE GENOMIC DNA]</scope>
    <source>
        <strain evidence="1 2">JEL478</strain>
    </source>
</reference>
<organism evidence="1 2">
    <name type="scientific">Gonapodya prolifera (strain JEL478)</name>
    <name type="common">Monoblepharis prolifera</name>
    <dbReference type="NCBI Taxonomy" id="1344416"/>
    <lineage>
        <taxon>Eukaryota</taxon>
        <taxon>Fungi</taxon>
        <taxon>Fungi incertae sedis</taxon>
        <taxon>Chytridiomycota</taxon>
        <taxon>Chytridiomycota incertae sedis</taxon>
        <taxon>Monoblepharidomycetes</taxon>
        <taxon>Monoblepharidales</taxon>
        <taxon>Gonapodyaceae</taxon>
        <taxon>Gonapodya</taxon>
    </lineage>
</organism>
<gene>
    <name evidence="1" type="ORF">M427DRAFT_60987</name>
</gene>
<sequence>MPAADELIISRSSHHLPTGVDAGHSLSRAMSEPEGLIWTALKRSRNRFREARDEAESNPPPSPESTTEMIEMWEEVAGHVTSLHKLRASASTVSTTIPCIDSSTQGESAILSLENDPFDDILDTIHSIAFPMWDAAGWTQYCFPDVGSKQNQPLSEASKSLKKTLRQLRDWTDSGVYSQNDLADAASSLSVDRNILSEIVVSLNARAADTHNDSETRLRLCALQGVAVVEATAENCETLLVPLQLSLTLLHPALIPVHTRLVHLHRDLVRLSKLKDPGSWDLAVVGEIQEELREIDSARIEGKYVDLAGEVISGQALVVDLLERCFDVAHDLLESRDVVVGDSPLREIYEKLIRIRAKLETLFLTHKWSLKETDLTAIQDELRTLDSMRHNNAFPAPQSPATIPPGQAVLHAILHKSYRLVHHLTCHLEAEGESAPSPTSNVTKTFEDRLTKEDPRAKVVRNQVETMRMCLGELRRWRCKMEEREEVPYKLKLEELEALWEGMGNGAGGGVARQISECYRILDELRSGAVAEV</sequence>
<evidence type="ECO:0000313" key="2">
    <source>
        <dbReference type="Proteomes" id="UP000070544"/>
    </source>
</evidence>
<keyword evidence="2" id="KW-1185">Reference proteome</keyword>
<evidence type="ECO:0000313" key="1">
    <source>
        <dbReference type="EMBL" id="KXS11189.1"/>
    </source>
</evidence>
<protein>
    <submittedName>
        <fullName evidence="1">Uncharacterized protein</fullName>
    </submittedName>
</protein>
<dbReference type="Pfam" id="PF10303">
    <property type="entry name" value="DUF2408"/>
    <property type="match status" value="1"/>
</dbReference>
<dbReference type="PANTHER" id="PTHR28086">
    <property type="entry name" value="UPF0662 PROTEIN YPL260W"/>
    <property type="match status" value="1"/>
</dbReference>
<dbReference type="EMBL" id="KQ965806">
    <property type="protein sequence ID" value="KXS11189.1"/>
    <property type="molecule type" value="Genomic_DNA"/>
</dbReference>
<name>A0A139A3E6_GONPJ</name>
<dbReference type="GO" id="GO:0005634">
    <property type="term" value="C:nucleus"/>
    <property type="evidence" value="ECO:0007669"/>
    <property type="project" value="TreeGrafter"/>
</dbReference>
<dbReference type="Proteomes" id="UP000070544">
    <property type="component" value="Unassembled WGS sequence"/>
</dbReference>
<dbReference type="GO" id="GO:0005737">
    <property type="term" value="C:cytoplasm"/>
    <property type="evidence" value="ECO:0007669"/>
    <property type="project" value="TreeGrafter"/>
</dbReference>
<dbReference type="OrthoDB" id="2011986at2759"/>
<dbReference type="PANTHER" id="PTHR28086:SF1">
    <property type="entry name" value="CU(2+) SUPPRESSING AND BLEOMYCIN SENSITIVE PROTEIN 1"/>
    <property type="match status" value="1"/>
</dbReference>
<proteinExistence type="predicted"/>
<accession>A0A139A3E6</accession>
<dbReference type="STRING" id="1344416.A0A139A3E6"/>
<dbReference type="InterPro" id="IPR018810">
    <property type="entry name" value="UPF0662"/>
</dbReference>
<dbReference type="AlphaFoldDB" id="A0A139A3E6"/>